<evidence type="ECO:0000256" key="1">
    <source>
        <dbReference type="ARBA" id="ARBA00001164"/>
    </source>
</evidence>
<keyword evidence="13" id="KW-1185">Reference proteome</keyword>
<comment type="catalytic activity">
    <reaction evidence="1 10">
        <text>N-(5-phospho-beta-D-ribosyl)anthranilate = 1-(2-carboxyphenylamino)-1-deoxy-D-ribulose 5-phosphate</text>
        <dbReference type="Rhea" id="RHEA:21540"/>
        <dbReference type="ChEBI" id="CHEBI:18277"/>
        <dbReference type="ChEBI" id="CHEBI:58613"/>
        <dbReference type="EC" id="5.3.1.24"/>
    </reaction>
</comment>
<dbReference type="InterPro" id="IPR001240">
    <property type="entry name" value="PRAI_dom"/>
</dbReference>
<feature type="domain" description="N-(5'phosphoribosyl) anthranilate isomerase (PRAI)" evidence="11">
    <location>
        <begin position="7"/>
        <end position="202"/>
    </location>
</feature>
<dbReference type="GO" id="GO:0004640">
    <property type="term" value="F:phosphoribosylanthranilate isomerase activity"/>
    <property type="evidence" value="ECO:0007669"/>
    <property type="project" value="UniProtKB-UniRule"/>
</dbReference>
<dbReference type="InterPro" id="IPR044643">
    <property type="entry name" value="TrpF_fam"/>
</dbReference>
<protein>
    <recommendedName>
        <fullName evidence="5 10">N-(5'-phosphoribosyl)anthranilate isomerase</fullName>
        <shortName evidence="10">PRAI</shortName>
        <ecNumber evidence="4 10">5.3.1.24</ecNumber>
    </recommendedName>
</protein>
<evidence type="ECO:0000256" key="10">
    <source>
        <dbReference type="HAMAP-Rule" id="MF_00135"/>
    </source>
</evidence>
<evidence type="ECO:0000256" key="7">
    <source>
        <dbReference type="ARBA" id="ARBA00022822"/>
    </source>
</evidence>
<evidence type="ECO:0000256" key="8">
    <source>
        <dbReference type="ARBA" id="ARBA00023141"/>
    </source>
</evidence>
<keyword evidence="8 10" id="KW-0057">Aromatic amino acid biosynthesis</keyword>
<name>A0A853IB82_9GAMM</name>
<evidence type="ECO:0000256" key="3">
    <source>
        <dbReference type="ARBA" id="ARBA00007571"/>
    </source>
</evidence>
<dbReference type="EMBL" id="JACCKB010000014">
    <property type="protein sequence ID" value="NYZ66495.1"/>
    <property type="molecule type" value="Genomic_DNA"/>
</dbReference>
<dbReference type="InterPro" id="IPR013785">
    <property type="entry name" value="Aldolase_TIM"/>
</dbReference>
<dbReference type="EC" id="5.3.1.24" evidence="4 10"/>
<sequence length="212" mass="22738">MNQRVRVKICGITRLVDAKAAVNAGADAIGLVFYEQSPRAVNIPQAAEIASSLSPFITTVGLFVNATTDYIQQVLTDVPLGLLQFHGDEPEVFCQQFNKPYIKALRVREGMDINRIIGQYKSAAGILLDSYRPGIPGGTGETFNWQCIPAHPSKPIILAGGLSANNVAMAIQQVRPFAVDVSGGVEQAKGIKDPAKINAFIREVASVSTIQC</sequence>
<evidence type="ECO:0000256" key="2">
    <source>
        <dbReference type="ARBA" id="ARBA00004664"/>
    </source>
</evidence>
<dbReference type="NCBIfam" id="NF002299">
    <property type="entry name" value="PRK01222.1-6"/>
    <property type="match status" value="1"/>
</dbReference>
<comment type="pathway">
    <text evidence="2 10">Amino-acid biosynthesis; L-tryptophan biosynthesis; L-tryptophan from chorismate: step 3/5.</text>
</comment>
<accession>A0A853IB82</accession>
<dbReference type="FunFam" id="3.20.20.70:FF:000075">
    <property type="entry name" value="Tryptophan biosynthesis protein TRP1"/>
    <property type="match status" value="1"/>
</dbReference>
<keyword evidence="9 10" id="KW-0413">Isomerase</keyword>
<comment type="caution">
    <text evidence="12">The sequence shown here is derived from an EMBL/GenBank/DDBJ whole genome shotgun (WGS) entry which is preliminary data.</text>
</comment>
<comment type="similarity">
    <text evidence="3 10">Belongs to the TrpF family.</text>
</comment>
<dbReference type="AlphaFoldDB" id="A0A853IB82"/>
<dbReference type="CDD" id="cd00405">
    <property type="entry name" value="PRAI"/>
    <property type="match status" value="1"/>
</dbReference>
<dbReference type="PANTHER" id="PTHR42894">
    <property type="entry name" value="N-(5'-PHOSPHORIBOSYL)ANTHRANILATE ISOMERASE"/>
    <property type="match status" value="1"/>
</dbReference>
<proteinExistence type="inferred from homology"/>
<dbReference type="PANTHER" id="PTHR42894:SF1">
    <property type="entry name" value="N-(5'-PHOSPHORIBOSYL)ANTHRANILATE ISOMERASE"/>
    <property type="match status" value="1"/>
</dbReference>
<dbReference type="GO" id="GO:0000162">
    <property type="term" value="P:L-tryptophan biosynthetic process"/>
    <property type="evidence" value="ECO:0007669"/>
    <property type="project" value="UniProtKB-UniRule"/>
</dbReference>
<gene>
    <name evidence="10" type="primary">trpF</name>
    <name evidence="12" type="ORF">H0A36_10780</name>
</gene>
<evidence type="ECO:0000256" key="4">
    <source>
        <dbReference type="ARBA" id="ARBA00012572"/>
    </source>
</evidence>
<dbReference type="SUPFAM" id="SSF51366">
    <property type="entry name" value="Ribulose-phoshate binding barrel"/>
    <property type="match status" value="1"/>
</dbReference>
<dbReference type="Proteomes" id="UP000569732">
    <property type="component" value="Unassembled WGS sequence"/>
</dbReference>
<keyword evidence="6 10" id="KW-0028">Amino-acid biosynthesis</keyword>
<dbReference type="HAMAP" id="MF_00135">
    <property type="entry name" value="PRAI"/>
    <property type="match status" value="1"/>
</dbReference>
<evidence type="ECO:0000313" key="13">
    <source>
        <dbReference type="Proteomes" id="UP000569732"/>
    </source>
</evidence>
<evidence type="ECO:0000313" key="12">
    <source>
        <dbReference type="EMBL" id="NYZ66495.1"/>
    </source>
</evidence>
<dbReference type="UniPathway" id="UPA00035">
    <property type="reaction ID" value="UER00042"/>
</dbReference>
<dbReference type="InterPro" id="IPR011060">
    <property type="entry name" value="RibuloseP-bd_barrel"/>
</dbReference>
<evidence type="ECO:0000256" key="5">
    <source>
        <dbReference type="ARBA" id="ARBA00022272"/>
    </source>
</evidence>
<evidence type="ECO:0000259" key="11">
    <source>
        <dbReference type="Pfam" id="PF00697"/>
    </source>
</evidence>
<reference evidence="12 13" key="1">
    <citation type="submission" date="2020-07" db="EMBL/GenBank/DDBJ databases">
        <title>Endozoicomonas sp. nov., isolated from sediment.</title>
        <authorList>
            <person name="Gu T."/>
        </authorList>
    </citation>
    <scope>NUCLEOTIDE SEQUENCE [LARGE SCALE GENOMIC DNA]</scope>
    <source>
        <strain evidence="12 13">SM1973</strain>
    </source>
</reference>
<organism evidence="12 13">
    <name type="scientific">Spartinivicinus marinus</name>
    <dbReference type="NCBI Taxonomy" id="2994442"/>
    <lineage>
        <taxon>Bacteria</taxon>
        <taxon>Pseudomonadati</taxon>
        <taxon>Pseudomonadota</taxon>
        <taxon>Gammaproteobacteria</taxon>
        <taxon>Oceanospirillales</taxon>
        <taxon>Zooshikellaceae</taxon>
        <taxon>Spartinivicinus</taxon>
    </lineage>
</organism>
<dbReference type="Gene3D" id="3.20.20.70">
    <property type="entry name" value="Aldolase class I"/>
    <property type="match status" value="1"/>
</dbReference>
<evidence type="ECO:0000256" key="9">
    <source>
        <dbReference type="ARBA" id="ARBA00023235"/>
    </source>
</evidence>
<dbReference type="Pfam" id="PF00697">
    <property type="entry name" value="PRAI"/>
    <property type="match status" value="1"/>
</dbReference>
<keyword evidence="7 10" id="KW-0822">Tryptophan biosynthesis</keyword>
<evidence type="ECO:0000256" key="6">
    <source>
        <dbReference type="ARBA" id="ARBA00022605"/>
    </source>
</evidence>
<dbReference type="NCBIfam" id="NF002298">
    <property type="entry name" value="PRK01222.1-4"/>
    <property type="match status" value="1"/>
</dbReference>
<dbReference type="RefSeq" id="WP_180568522.1">
    <property type="nucleotide sequence ID" value="NZ_JACCKB010000014.1"/>
</dbReference>